<evidence type="ECO:0000313" key="2">
    <source>
        <dbReference type="EMBL" id="BDZ44075.1"/>
    </source>
</evidence>
<evidence type="ECO:0000313" key="3">
    <source>
        <dbReference type="Proteomes" id="UP001321475"/>
    </source>
</evidence>
<organism evidence="2 3">
    <name type="scientific">Paraoerskovia sediminicola</name>
    <dbReference type="NCBI Taxonomy" id="1138587"/>
    <lineage>
        <taxon>Bacteria</taxon>
        <taxon>Bacillati</taxon>
        <taxon>Actinomycetota</taxon>
        <taxon>Actinomycetes</taxon>
        <taxon>Micrococcales</taxon>
        <taxon>Cellulomonadaceae</taxon>
        <taxon>Paraoerskovia</taxon>
    </lineage>
</organism>
<reference evidence="2" key="1">
    <citation type="journal article" date="2014" name="Int. J. Syst. Evol. Microbiol.">
        <title>Complete genome of a new Firmicutes species belonging to the dominant human colonic microbiota ('Ruminococcus bicirculans') reveals two chromosomes and a selective capacity to utilize plant glucans.</title>
        <authorList>
            <consortium name="NISC Comparative Sequencing Program"/>
            <person name="Wegmann U."/>
            <person name="Louis P."/>
            <person name="Goesmann A."/>
            <person name="Henrissat B."/>
            <person name="Duncan S.H."/>
            <person name="Flint H.J."/>
        </authorList>
    </citation>
    <scope>NUCLEOTIDE SEQUENCE</scope>
    <source>
        <strain evidence="2">NBRC 108565</strain>
    </source>
</reference>
<reference evidence="2" key="3">
    <citation type="submission" date="2023-02" db="EMBL/GenBank/DDBJ databases">
        <authorList>
            <person name="Sun Q."/>
            <person name="Mori K."/>
        </authorList>
    </citation>
    <scope>NUCLEOTIDE SEQUENCE</scope>
    <source>
        <strain evidence="2">NBRC 108565</strain>
        <plasmid evidence="2">pNBRC108565a</plasmid>
    </source>
</reference>
<dbReference type="EMBL" id="AP027730">
    <property type="protein sequence ID" value="BDZ44031.1"/>
    <property type="molecule type" value="Genomic_DNA"/>
</dbReference>
<geneLocation type="plasmid" evidence="2 3">
    <name>pNBRC108565a</name>
</geneLocation>
<accession>A0ABN6XH14</accession>
<dbReference type="EMBL" id="AP027730">
    <property type="protein sequence ID" value="BDZ44075.1"/>
    <property type="molecule type" value="Genomic_DNA"/>
</dbReference>
<name>A0ABN6XH14_9CELL</name>
<proteinExistence type="predicted"/>
<reference evidence="3" key="2">
    <citation type="journal article" date="2019" name="Int. J. Syst. Evol. Microbiol.">
        <title>The Global Catalogue of Microorganisms (GCM) 10K type strain sequencing project: providing services to taxonomists for standard genome sequencing and annotation.</title>
        <authorList>
            <consortium name="The Broad Institute Genomics Platform"/>
            <consortium name="The Broad Institute Genome Sequencing Center for Infectious Disease"/>
            <person name="Wu L."/>
            <person name="Ma J."/>
        </authorList>
    </citation>
    <scope>NUCLEOTIDE SEQUENCE [LARGE SCALE GENOMIC DNA]</scope>
    <source>
        <strain evidence="3">NBRC 108565</strain>
    </source>
</reference>
<sequence length="103" mass="10512">MLEVGKDPAQLIEEGHVEALRTALRSAPTLTTLVVQEALTCSTLSHVEGRVSAVRAIAEKVAVLPPAALSDVAALLTVTFEGGLAGDTIASELIAASLAHQAS</sequence>
<dbReference type="Proteomes" id="UP001321475">
    <property type="component" value="Plasmid pNBRC108565a"/>
</dbReference>
<keyword evidence="2" id="KW-0614">Plasmid</keyword>
<protein>
    <submittedName>
        <fullName evidence="2">Uncharacterized protein</fullName>
    </submittedName>
</protein>
<gene>
    <name evidence="1" type="ORF">GCM10025865_33300</name>
    <name evidence="2" type="ORF">GCM10025865_33740</name>
</gene>
<evidence type="ECO:0000313" key="1">
    <source>
        <dbReference type="EMBL" id="BDZ44031.1"/>
    </source>
</evidence>
<keyword evidence="3" id="KW-1185">Reference proteome</keyword>